<sequence>MMHLRTQILYKLGLLVDPACELFFLCFVSDVLVIFPSRDLLLDQLLLVISAKSRYTARGPRVAICTARGSAFRDTLVEAPILRDRKSIFSVFRDSRLSLSCPLVCCVWHCFIEVFPGCSHYCFHICLRYVTRGRLLLCVLLAAQITVACSRHL</sequence>
<evidence type="ECO:0000313" key="3">
    <source>
        <dbReference type="Proteomes" id="UP000325081"/>
    </source>
</evidence>
<dbReference type="EMBL" id="BKCP01011514">
    <property type="protein sequence ID" value="GER54757.1"/>
    <property type="molecule type" value="Genomic_DNA"/>
</dbReference>
<evidence type="ECO:0000313" key="2">
    <source>
        <dbReference type="EMBL" id="GER54757.1"/>
    </source>
</evidence>
<name>A0A5A7RDU2_STRAF</name>
<dbReference type="Proteomes" id="UP000325081">
    <property type="component" value="Unassembled WGS sequence"/>
</dbReference>
<gene>
    <name evidence="2" type="ORF">STAS_32381</name>
</gene>
<evidence type="ECO:0000256" key="1">
    <source>
        <dbReference type="SAM" id="Phobius"/>
    </source>
</evidence>
<accession>A0A5A7RDU2</accession>
<feature type="transmembrane region" description="Helical" evidence="1">
    <location>
        <begin position="12"/>
        <end position="35"/>
    </location>
</feature>
<proteinExistence type="predicted"/>
<keyword evidence="3" id="KW-1185">Reference proteome</keyword>
<keyword evidence="1" id="KW-0812">Transmembrane</keyword>
<organism evidence="2 3">
    <name type="scientific">Striga asiatica</name>
    <name type="common">Asiatic witchweed</name>
    <name type="synonym">Buchnera asiatica</name>
    <dbReference type="NCBI Taxonomy" id="4170"/>
    <lineage>
        <taxon>Eukaryota</taxon>
        <taxon>Viridiplantae</taxon>
        <taxon>Streptophyta</taxon>
        <taxon>Embryophyta</taxon>
        <taxon>Tracheophyta</taxon>
        <taxon>Spermatophyta</taxon>
        <taxon>Magnoliopsida</taxon>
        <taxon>eudicotyledons</taxon>
        <taxon>Gunneridae</taxon>
        <taxon>Pentapetalae</taxon>
        <taxon>asterids</taxon>
        <taxon>lamiids</taxon>
        <taxon>Lamiales</taxon>
        <taxon>Orobanchaceae</taxon>
        <taxon>Buchnereae</taxon>
        <taxon>Striga</taxon>
    </lineage>
</organism>
<reference evidence="3" key="1">
    <citation type="journal article" date="2019" name="Curr. Biol.">
        <title>Genome Sequence of Striga asiatica Provides Insight into the Evolution of Plant Parasitism.</title>
        <authorList>
            <person name="Yoshida S."/>
            <person name="Kim S."/>
            <person name="Wafula E.K."/>
            <person name="Tanskanen J."/>
            <person name="Kim Y.M."/>
            <person name="Honaas L."/>
            <person name="Yang Z."/>
            <person name="Spallek T."/>
            <person name="Conn C.E."/>
            <person name="Ichihashi Y."/>
            <person name="Cheong K."/>
            <person name="Cui S."/>
            <person name="Der J.P."/>
            <person name="Gundlach H."/>
            <person name="Jiao Y."/>
            <person name="Hori C."/>
            <person name="Ishida J.K."/>
            <person name="Kasahara H."/>
            <person name="Kiba T."/>
            <person name="Kim M.S."/>
            <person name="Koo N."/>
            <person name="Laohavisit A."/>
            <person name="Lee Y.H."/>
            <person name="Lumba S."/>
            <person name="McCourt P."/>
            <person name="Mortimer J.C."/>
            <person name="Mutuku J.M."/>
            <person name="Nomura T."/>
            <person name="Sasaki-Sekimoto Y."/>
            <person name="Seto Y."/>
            <person name="Wang Y."/>
            <person name="Wakatake T."/>
            <person name="Sakakibara H."/>
            <person name="Demura T."/>
            <person name="Yamaguchi S."/>
            <person name="Yoneyama K."/>
            <person name="Manabe R.I."/>
            <person name="Nelson D.C."/>
            <person name="Schulman A.H."/>
            <person name="Timko M.P."/>
            <person name="dePamphilis C.W."/>
            <person name="Choi D."/>
            <person name="Shirasu K."/>
        </authorList>
    </citation>
    <scope>NUCLEOTIDE SEQUENCE [LARGE SCALE GENOMIC DNA]</scope>
    <source>
        <strain evidence="3">cv. UVA1</strain>
    </source>
</reference>
<protein>
    <submittedName>
        <fullName evidence="2">Uncharacterized protein</fullName>
    </submittedName>
</protein>
<keyword evidence="1" id="KW-0472">Membrane</keyword>
<keyword evidence="1" id="KW-1133">Transmembrane helix</keyword>
<comment type="caution">
    <text evidence="2">The sequence shown here is derived from an EMBL/GenBank/DDBJ whole genome shotgun (WGS) entry which is preliminary data.</text>
</comment>
<dbReference type="AlphaFoldDB" id="A0A5A7RDU2"/>